<dbReference type="InterPro" id="IPR009241">
    <property type="entry name" value="HigB-like"/>
</dbReference>
<dbReference type="AlphaFoldDB" id="A0A8J6ZLP8"/>
<dbReference type="NCBIfam" id="TIGR02683">
    <property type="entry name" value="upstrm_HI1419"/>
    <property type="match status" value="1"/>
</dbReference>
<proteinExistence type="predicted"/>
<dbReference type="Proteomes" id="UP000622533">
    <property type="component" value="Unassembled WGS sequence"/>
</dbReference>
<gene>
    <name evidence="1" type="ORF">IQ276_15385</name>
</gene>
<dbReference type="EMBL" id="JADEXS010000190">
    <property type="protein sequence ID" value="MBE9023765.1"/>
    <property type="molecule type" value="Genomic_DNA"/>
</dbReference>
<name>A0A8J6ZLP8_DESMC</name>
<dbReference type="PIRSF" id="PIRSF028744">
    <property type="entry name" value="Addict_mod_HI1419"/>
    <property type="match status" value="1"/>
</dbReference>
<dbReference type="PANTHER" id="PTHR41791:SF1">
    <property type="entry name" value="SSL7039 PROTEIN"/>
    <property type="match status" value="1"/>
</dbReference>
<protein>
    <submittedName>
        <fullName evidence="1">Type II toxin-antitoxin system RelE/ParE family toxin</fullName>
    </submittedName>
</protein>
<evidence type="ECO:0000313" key="1">
    <source>
        <dbReference type="EMBL" id="MBE9023765.1"/>
    </source>
</evidence>
<sequence length="112" mass="13096">MEVQPREIRNYLTPDGKNIFDDWLDSLRYQRAKAKIRARLDRVEDGNLGDCKSLGEGVFELRIDYRPGYRIYFGQEGITIIILLCGGDKSTQEQDIGKAQEYWKDYRSRDNA</sequence>
<reference evidence="1" key="1">
    <citation type="submission" date="2020-10" db="EMBL/GenBank/DDBJ databases">
        <authorList>
            <person name="Castelo-Branco R."/>
            <person name="Eusebio N."/>
            <person name="Adriana R."/>
            <person name="Vieira A."/>
            <person name="Brugerolle De Fraissinette N."/>
            <person name="Rezende De Castro R."/>
            <person name="Schneider M.P."/>
            <person name="Vasconcelos V."/>
            <person name="Leao P.N."/>
        </authorList>
    </citation>
    <scope>NUCLEOTIDE SEQUENCE</scope>
    <source>
        <strain evidence="1">LEGE 12446</strain>
    </source>
</reference>
<dbReference type="RefSeq" id="WP_193917625.1">
    <property type="nucleotide sequence ID" value="NZ_JADEXS020000001.1"/>
</dbReference>
<dbReference type="PANTHER" id="PTHR41791">
    <property type="entry name" value="SSL7039 PROTEIN"/>
    <property type="match status" value="1"/>
</dbReference>
<accession>A0A8J6ZLP8</accession>
<keyword evidence="2" id="KW-1185">Reference proteome</keyword>
<evidence type="ECO:0000313" key="2">
    <source>
        <dbReference type="Proteomes" id="UP000622533"/>
    </source>
</evidence>
<organism evidence="1 2">
    <name type="scientific">Desmonostoc muscorum LEGE 12446</name>
    <dbReference type="NCBI Taxonomy" id="1828758"/>
    <lineage>
        <taxon>Bacteria</taxon>
        <taxon>Bacillati</taxon>
        <taxon>Cyanobacteriota</taxon>
        <taxon>Cyanophyceae</taxon>
        <taxon>Nostocales</taxon>
        <taxon>Nostocaceae</taxon>
        <taxon>Desmonostoc</taxon>
    </lineage>
</organism>
<comment type="caution">
    <text evidence="1">The sequence shown here is derived from an EMBL/GenBank/DDBJ whole genome shotgun (WGS) entry which is preliminary data.</text>
</comment>
<dbReference type="Pfam" id="PF05973">
    <property type="entry name" value="Gp49"/>
    <property type="match status" value="1"/>
</dbReference>
<dbReference type="InterPro" id="IPR014056">
    <property type="entry name" value="TypeIITA-like_toxin_pred"/>
</dbReference>